<feature type="active site" evidence="9">
    <location>
        <position position="271"/>
    </location>
</feature>
<dbReference type="InterPro" id="IPR050090">
    <property type="entry name" value="Tyrosine_recombinase_XerCD"/>
</dbReference>
<dbReference type="InterPro" id="IPR010998">
    <property type="entry name" value="Integrase_recombinase_N"/>
</dbReference>
<feature type="active site" description="O-(3'-phospho-DNA)-tyrosine intermediate" evidence="9">
    <location>
        <position position="303"/>
    </location>
</feature>
<keyword evidence="8 9" id="KW-0131">Cell cycle</keyword>
<keyword evidence="5 9" id="KW-0229">DNA integration</keyword>
<evidence type="ECO:0000259" key="11">
    <source>
        <dbReference type="PROSITE" id="PS51898"/>
    </source>
</evidence>
<evidence type="ECO:0000256" key="8">
    <source>
        <dbReference type="ARBA" id="ARBA00023306"/>
    </source>
</evidence>
<dbReference type="PROSITE" id="PS51898">
    <property type="entry name" value="TYR_RECOMBINASE"/>
    <property type="match status" value="1"/>
</dbReference>
<dbReference type="Pfam" id="PF00589">
    <property type="entry name" value="Phage_integrase"/>
    <property type="match status" value="1"/>
</dbReference>
<dbReference type="AlphaFoldDB" id="A0A451BRV7"/>
<dbReference type="PROSITE" id="PS51900">
    <property type="entry name" value="CB"/>
    <property type="match status" value="1"/>
</dbReference>
<dbReference type="Gene3D" id="1.10.443.10">
    <property type="entry name" value="Intergrase catalytic core"/>
    <property type="match status" value="1"/>
</dbReference>
<evidence type="ECO:0000256" key="5">
    <source>
        <dbReference type="ARBA" id="ARBA00022908"/>
    </source>
</evidence>
<keyword evidence="6 9" id="KW-0238">DNA-binding</keyword>
<evidence type="ECO:0000256" key="2">
    <source>
        <dbReference type="ARBA" id="ARBA00022490"/>
    </source>
</evidence>
<dbReference type="InterPro" id="IPR011010">
    <property type="entry name" value="DNA_brk_join_enz"/>
</dbReference>
<dbReference type="InterPro" id="IPR002104">
    <property type="entry name" value="Integrase_catalytic"/>
</dbReference>
<dbReference type="InterPro" id="IPR013762">
    <property type="entry name" value="Integrase-like_cat_sf"/>
</dbReference>
<evidence type="ECO:0000313" key="13">
    <source>
        <dbReference type="EMBL" id="VFK81031.1"/>
    </source>
</evidence>
<dbReference type="InterPro" id="IPR023009">
    <property type="entry name" value="Tyrosine_recombinase_XerC/XerD"/>
</dbReference>
<dbReference type="GO" id="GO:0005737">
    <property type="term" value="C:cytoplasm"/>
    <property type="evidence" value="ECO:0007669"/>
    <property type="project" value="UniProtKB-SubCell"/>
</dbReference>
<keyword evidence="4 9" id="KW-0159">Chromosome partition</keyword>
<dbReference type="InterPro" id="IPR044068">
    <property type="entry name" value="CB"/>
</dbReference>
<gene>
    <name evidence="9" type="primary">xerC</name>
    <name evidence="13" type="ORF">BECKSD772D_GA0070982_12034</name>
</gene>
<reference evidence="13" key="1">
    <citation type="submission" date="2019-02" db="EMBL/GenBank/DDBJ databases">
        <authorList>
            <person name="Gruber-Vodicka R. H."/>
            <person name="Seah K. B. B."/>
        </authorList>
    </citation>
    <scope>NUCLEOTIDE SEQUENCE</scope>
    <source>
        <strain evidence="13">BECK_S127</strain>
    </source>
</reference>
<evidence type="ECO:0000256" key="7">
    <source>
        <dbReference type="ARBA" id="ARBA00023172"/>
    </source>
</evidence>
<dbReference type="InterPro" id="IPR004107">
    <property type="entry name" value="Integrase_SAM-like_N"/>
</dbReference>
<dbReference type="GO" id="GO:0009037">
    <property type="term" value="F:tyrosine-based site-specific recombinase activity"/>
    <property type="evidence" value="ECO:0007669"/>
    <property type="project" value="UniProtKB-UniRule"/>
</dbReference>
<evidence type="ECO:0000259" key="12">
    <source>
        <dbReference type="PROSITE" id="PS51900"/>
    </source>
</evidence>
<keyword evidence="7 9" id="KW-0233">DNA recombination</keyword>
<dbReference type="GO" id="GO:0003677">
    <property type="term" value="F:DNA binding"/>
    <property type="evidence" value="ECO:0007669"/>
    <property type="project" value="UniProtKB-UniRule"/>
</dbReference>
<comment type="similarity">
    <text evidence="9">Belongs to the 'phage' integrase family. XerC subfamily.</text>
</comment>
<dbReference type="PANTHER" id="PTHR30349">
    <property type="entry name" value="PHAGE INTEGRASE-RELATED"/>
    <property type="match status" value="1"/>
</dbReference>
<comment type="subunit">
    <text evidence="9">Forms a cyclic heterotetrameric complex composed of two molecules of XerC and two molecules of XerD.</text>
</comment>
<feature type="region of interest" description="Disordered" evidence="10">
    <location>
        <begin position="1"/>
        <end position="30"/>
    </location>
</feature>
<dbReference type="CDD" id="cd00798">
    <property type="entry name" value="INT_XerDC_C"/>
    <property type="match status" value="1"/>
</dbReference>
<dbReference type="SUPFAM" id="SSF47823">
    <property type="entry name" value="lambda integrase-like, N-terminal domain"/>
    <property type="match status" value="1"/>
</dbReference>
<evidence type="ECO:0000256" key="6">
    <source>
        <dbReference type="ARBA" id="ARBA00023125"/>
    </source>
</evidence>
<dbReference type="NCBIfam" id="NF001399">
    <property type="entry name" value="PRK00283.1"/>
    <property type="match status" value="1"/>
</dbReference>
<evidence type="ECO:0000256" key="10">
    <source>
        <dbReference type="SAM" id="MobiDB-lite"/>
    </source>
</evidence>
<feature type="active site" evidence="9">
    <location>
        <position position="175"/>
    </location>
</feature>
<evidence type="ECO:0000256" key="3">
    <source>
        <dbReference type="ARBA" id="ARBA00022618"/>
    </source>
</evidence>
<keyword evidence="2 9" id="KW-0963">Cytoplasm</keyword>
<evidence type="ECO:0000256" key="1">
    <source>
        <dbReference type="ARBA" id="ARBA00004496"/>
    </source>
</evidence>
<dbReference type="GO" id="GO:0051301">
    <property type="term" value="P:cell division"/>
    <property type="evidence" value="ECO:0007669"/>
    <property type="project" value="UniProtKB-KW"/>
</dbReference>
<dbReference type="Pfam" id="PF02899">
    <property type="entry name" value="Phage_int_SAM_1"/>
    <property type="match status" value="1"/>
</dbReference>
<accession>A0A451BRV7</accession>
<sequence length="334" mass="37660">MSVGRLSMSNRYSDTPSTKTNFHPGPAEPQLTDPIDAFIEHLATERRLSSLTSKAYRRDLERLLAFCREQGISSWDRLNGAHTRSFVGLQRRLERSSHATQRLLSAMRGFYRFLIREGYVANDPTVSIRAPRRPRHLPRIPDVDQMAGLLNSHEDTPLAIRDWAMMELLYSSGLRLAELVGLNLLDLNIEEGLVRVLGKGNKERIVPVGRIACRAIARWLAVRSRFAGAEESALFVSKRKTRLTARTVQARLQKLGIARNADIPLHPHLFRHAFASHLLESGNDLRAVQEMLGHADIATTQIYTQLDFQHLANVYDETHPRAKSRPADGNAKPG</sequence>
<feature type="active site" evidence="9">
    <location>
        <position position="294"/>
    </location>
</feature>
<dbReference type="PANTHER" id="PTHR30349:SF81">
    <property type="entry name" value="TYROSINE RECOMBINASE XERC"/>
    <property type="match status" value="1"/>
</dbReference>
<evidence type="ECO:0000256" key="9">
    <source>
        <dbReference type="HAMAP-Rule" id="MF_01808"/>
    </source>
</evidence>
<protein>
    <recommendedName>
        <fullName evidence="9">Tyrosine recombinase XerC</fullName>
    </recommendedName>
</protein>
<dbReference type="GO" id="GO:0007059">
    <property type="term" value="P:chromosome segregation"/>
    <property type="evidence" value="ECO:0007669"/>
    <property type="project" value="UniProtKB-UniRule"/>
</dbReference>
<feature type="compositionally biased region" description="Polar residues" evidence="10">
    <location>
        <begin position="7"/>
        <end position="21"/>
    </location>
</feature>
<organism evidence="13">
    <name type="scientific">Candidatus Kentrum sp. SD</name>
    <dbReference type="NCBI Taxonomy" id="2126332"/>
    <lineage>
        <taxon>Bacteria</taxon>
        <taxon>Pseudomonadati</taxon>
        <taxon>Pseudomonadota</taxon>
        <taxon>Gammaproteobacteria</taxon>
        <taxon>Candidatus Kentrum</taxon>
    </lineage>
</organism>
<comment type="subcellular location">
    <subcellularLocation>
        <location evidence="1 9">Cytoplasm</location>
    </subcellularLocation>
</comment>
<evidence type="ECO:0000256" key="4">
    <source>
        <dbReference type="ARBA" id="ARBA00022829"/>
    </source>
</evidence>
<keyword evidence="3 9" id="KW-0132">Cell division</keyword>
<feature type="domain" description="Core-binding (CB)" evidence="12">
    <location>
        <begin position="29"/>
        <end position="115"/>
    </location>
</feature>
<dbReference type="EMBL" id="CAADHB010000203">
    <property type="protein sequence ID" value="VFK81031.1"/>
    <property type="molecule type" value="Genomic_DNA"/>
</dbReference>
<feature type="domain" description="Tyr recombinase" evidence="11">
    <location>
        <begin position="136"/>
        <end position="316"/>
    </location>
</feature>
<feature type="active site" evidence="9">
    <location>
        <position position="268"/>
    </location>
</feature>
<comment type="function">
    <text evidence="9">Site-specific tyrosine recombinase, which acts by catalyzing the cutting and rejoining of the recombining DNA molecules. The XerC-XerD complex is essential to convert dimers of the bacterial chromosome into monomers to permit their segregation at cell division. It also contributes to the segregational stability of plasmids.</text>
</comment>
<proteinExistence type="inferred from homology"/>
<dbReference type="SUPFAM" id="SSF56349">
    <property type="entry name" value="DNA breaking-rejoining enzymes"/>
    <property type="match status" value="1"/>
</dbReference>
<dbReference type="Gene3D" id="1.10.150.130">
    <property type="match status" value="1"/>
</dbReference>
<dbReference type="GO" id="GO:0006313">
    <property type="term" value="P:DNA transposition"/>
    <property type="evidence" value="ECO:0007669"/>
    <property type="project" value="UniProtKB-UniRule"/>
</dbReference>
<name>A0A451BRV7_9GAMM</name>
<dbReference type="HAMAP" id="MF_01808">
    <property type="entry name" value="Recomb_XerC_XerD"/>
    <property type="match status" value="1"/>
</dbReference>
<feature type="active site" evidence="9">
    <location>
        <position position="199"/>
    </location>
</feature>